<evidence type="ECO:0000313" key="1">
    <source>
        <dbReference type="EMBL" id="KAJ8666264.1"/>
    </source>
</evidence>
<dbReference type="Proteomes" id="UP001239111">
    <property type="component" value="Chromosome 4"/>
</dbReference>
<keyword evidence="2" id="KW-1185">Reference proteome</keyword>
<accession>A0ACC2N550</accession>
<gene>
    <name evidence="1" type="ORF">QAD02_007926</name>
</gene>
<sequence length="150" mass="17255">MELHVIGQQARQKSIVNPECEYASIDIDLNVFHDWKQGGFEIDASEAVIRSCIRDVSKPRSRVRREKKLLKILKSKCTSITIIFSSFHELDREDLGIDAIEVVSVLYMEEPCKTRLPVKRSRHDKHVFGIANPDIRAPPSTSNCLMMYLR</sequence>
<name>A0ACC2N550_9HYME</name>
<comment type="caution">
    <text evidence="1">The sequence shown here is derived from an EMBL/GenBank/DDBJ whole genome shotgun (WGS) entry which is preliminary data.</text>
</comment>
<evidence type="ECO:0000313" key="2">
    <source>
        <dbReference type="Proteomes" id="UP001239111"/>
    </source>
</evidence>
<reference evidence="1" key="1">
    <citation type="submission" date="2023-04" db="EMBL/GenBank/DDBJ databases">
        <title>A chromosome-level genome assembly of the parasitoid wasp Eretmocerus hayati.</title>
        <authorList>
            <person name="Zhong Y."/>
            <person name="Liu S."/>
            <person name="Liu Y."/>
        </authorList>
    </citation>
    <scope>NUCLEOTIDE SEQUENCE</scope>
    <source>
        <strain evidence="1">ZJU_SS_LIU_2023</strain>
    </source>
</reference>
<organism evidence="1 2">
    <name type="scientific">Eretmocerus hayati</name>
    <dbReference type="NCBI Taxonomy" id="131215"/>
    <lineage>
        <taxon>Eukaryota</taxon>
        <taxon>Metazoa</taxon>
        <taxon>Ecdysozoa</taxon>
        <taxon>Arthropoda</taxon>
        <taxon>Hexapoda</taxon>
        <taxon>Insecta</taxon>
        <taxon>Pterygota</taxon>
        <taxon>Neoptera</taxon>
        <taxon>Endopterygota</taxon>
        <taxon>Hymenoptera</taxon>
        <taxon>Apocrita</taxon>
        <taxon>Proctotrupomorpha</taxon>
        <taxon>Chalcidoidea</taxon>
        <taxon>Aphelinidae</taxon>
        <taxon>Aphelininae</taxon>
        <taxon>Eretmocerus</taxon>
    </lineage>
</organism>
<protein>
    <submittedName>
        <fullName evidence="1">Uncharacterized protein</fullName>
    </submittedName>
</protein>
<dbReference type="EMBL" id="CM056744">
    <property type="protein sequence ID" value="KAJ8666264.1"/>
    <property type="molecule type" value="Genomic_DNA"/>
</dbReference>
<proteinExistence type="predicted"/>